<keyword evidence="1" id="KW-0808">Transferase</keyword>
<accession>A0A7C8YCB2</accession>
<evidence type="ECO:0000256" key="2">
    <source>
        <dbReference type="ARBA" id="ARBA00023180"/>
    </source>
</evidence>
<dbReference type="AlphaFoldDB" id="A0A7C8YCB2"/>
<dbReference type="EMBL" id="GISG01004928">
    <property type="protein sequence ID" value="MBA4614896.1"/>
    <property type="molecule type" value="Transcribed_RNA"/>
</dbReference>
<reference evidence="3" key="2">
    <citation type="submission" date="2020-07" db="EMBL/GenBank/DDBJ databases">
        <authorList>
            <person name="Vera ALvarez R."/>
            <person name="Arias-Moreno D.M."/>
            <person name="Jimenez-Jacinto V."/>
            <person name="Jimenez-Bremont J.F."/>
            <person name="Swaminathan K."/>
            <person name="Moose S.P."/>
            <person name="Guerrero-Gonzalez M.L."/>
            <person name="Marino-Ramirez L."/>
            <person name="Landsman D."/>
            <person name="Rodriguez-Kessler M."/>
            <person name="Delgado-Sanchez P."/>
        </authorList>
    </citation>
    <scope>NUCLEOTIDE SEQUENCE</scope>
    <source>
        <tissue evidence="3">Cladode</tissue>
    </source>
</reference>
<reference evidence="3" key="1">
    <citation type="journal article" date="2013" name="J. Plant Res.">
        <title>Effect of fungi and light on seed germination of three Opuntia species from semiarid lands of central Mexico.</title>
        <authorList>
            <person name="Delgado-Sanchez P."/>
            <person name="Jimenez-Bremont J.F."/>
            <person name="Guerrero-Gonzalez Mde L."/>
            <person name="Flores J."/>
        </authorList>
    </citation>
    <scope>NUCLEOTIDE SEQUENCE</scope>
    <source>
        <tissue evidence="3">Cladode</tissue>
    </source>
</reference>
<keyword evidence="1" id="KW-0489">Methyltransferase</keyword>
<sequence>MGMGIHGLLSWAKLDTKMGQTMMVGLMLMAASFYAGTLFANNAPLLNVPNSSSFSLNSPLGPSKFANRVALTYRRTPLLIPGSGMNVCPIKYNEYIPCQDPSYVKELLPTLDLSRKEELERHCPPPEKRLFCLGHPRRIIRYQ</sequence>
<dbReference type="GO" id="GO:0008168">
    <property type="term" value="F:methyltransferase activity"/>
    <property type="evidence" value="ECO:0007669"/>
    <property type="project" value="UniProtKB-KW"/>
</dbReference>
<dbReference type="GO" id="GO:0032259">
    <property type="term" value="P:methylation"/>
    <property type="evidence" value="ECO:0007669"/>
    <property type="project" value="UniProtKB-KW"/>
</dbReference>
<proteinExistence type="predicted"/>
<evidence type="ECO:0000313" key="3">
    <source>
        <dbReference type="EMBL" id="MBA4614896.1"/>
    </source>
</evidence>
<dbReference type="InterPro" id="IPR004159">
    <property type="entry name" value="Put_SAM_MeTrfase"/>
</dbReference>
<evidence type="ECO:0000256" key="1">
    <source>
        <dbReference type="ARBA" id="ARBA00022603"/>
    </source>
</evidence>
<dbReference type="Pfam" id="PF03141">
    <property type="entry name" value="Methyltransf_29"/>
    <property type="match status" value="1"/>
</dbReference>
<keyword evidence="2" id="KW-0325">Glycoprotein</keyword>
<organism evidence="3">
    <name type="scientific">Opuntia streptacantha</name>
    <name type="common">Prickly pear cactus</name>
    <name type="synonym">Opuntia cardona</name>
    <dbReference type="NCBI Taxonomy" id="393608"/>
    <lineage>
        <taxon>Eukaryota</taxon>
        <taxon>Viridiplantae</taxon>
        <taxon>Streptophyta</taxon>
        <taxon>Embryophyta</taxon>
        <taxon>Tracheophyta</taxon>
        <taxon>Spermatophyta</taxon>
        <taxon>Magnoliopsida</taxon>
        <taxon>eudicotyledons</taxon>
        <taxon>Gunneridae</taxon>
        <taxon>Pentapetalae</taxon>
        <taxon>Caryophyllales</taxon>
        <taxon>Cactineae</taxon>
        <taxon>Cactaceae</taxon>
        <taxon>Opuntioideae</taxon>
        <taxon>Opuntia</taxon>
    </lineage>
</organism>
<protein>
    <submittedName>
        <fullName evidence="3">Uncharacterized protein</fullName>
    </submittedName>
</protein>
<name>A0A7C8YCB2_OPUST</name>